<evidence type="ECO:0000313" key="4">
    <source>
        <dbReference type="Proteomes" id="UP000236745"/>
    </source>
</evidence>
<dbReference type="EMBL" id="FNVQ01000005">
    <property type="protein sequence ID" value="SEG81114.1"/>
    <property type="molecule type" value="Genomic_DNA"/>
</dbReference>
<feature type="chain" id="PRO_5009295606" evidence="1">
    <location>
        <begin position="24"/>
        <end position="650"/>
    </location>
</feature>
<dbReference type="Gene3D" id="3.40.190.10">
    <property type="entry name" value="Periplasmic binding protein-like II"/>
    <property type="match status" value="1"/>
</dbReference>
<evidence type="ECO:0000259" key="2">
    <source>
        <dbReference type="Pfam" id="PF00496"/>
    </source>
</evidence>
<dbReference type="InterPro" id="IPR039424">
    <property type="entry name" value="SBP_5"/>
</dbReference>
<evidence type="ECO:0000256" key="1">
    <source>
        <dbReference type="SAM" id="SignalP"/>
    </source>
</evidence>
<keyword evidence="1" id="KW-0732">Signal</keyword>
<dbReference type="OrthoDB" id="9801912at2"/>
<evidence type="ECO:0000313" key="3">
    <source>
        <dbReference type="EMBL" id="SEG81114.1"/>
    </source>
</evidence>
<sequence length="650" mass="74392">MKPIFAFAGLLILSLFSSLPAFAATAEGLNLQEPPALLEQVQSGELPPIAERVPSAPFVDQLLSSSDTLEPGRYGGSIRLLMGKAKDIRQLVVYGYARLVAFNENVELQADLLESFEVKQQREFTFHLRPGHRWSDGAPFTAEDFRYFWEEMAMNEELSPFGPPASMLVDGEVPKFEVLDPLTVRYTWSNPNPEFLLALAGASPLFIYRPSHYLKQFHVNYAEPYKLAELVANANIKKKNWTGLHQRMDHQYPFDNPELPTLQPWIPTTEMPSEHFIFKRNPYYHRVDAKGHQLPYLDEIVIDIASSKLIPAKTGAGEADLQGRYLEMSNYTFLREGTARNPYDVRLWSTSRGSRVALYPNLNTNDDTWRPLIRDVRFRRALSLAINRHEINQVIYFGLALEGADTLIPESPLYREEYRKAWAGFDLKQANALLDELGLTERDDRGIRILPDGRPMEIIIQSAGESTEETDILELIHDSWMDIGVKLHVKPTEREIFRNRVFAGDALMSVWPGIENGLATADMSPAEFAPTSQQQLCWPKWGKHYETDQESPPDMEEPQRLLALYKEWRHADSIEQKRAAWDEILSIRADQVYSIGTVTQVKQPIVVNKALRNVPDTALWNWEPNAFFGRFRPERFWLDVDNSITSAEVQ</sequence>
<dbReference type="PANTHER" id="PTHR30290">
    <property type="entry name" value="PERIPLASMIC BINDING COMPONENT OF ABC TRANSPORTER"/>
    <property type="match status" value="1"/>
</dbReference>
<keyword evidence="4" id="KW-1185">Reference proteome</keyword>
<dbReference type="Pfam" id="PF00496">
    <property type="entry name" value="SBP_bac_5"/>
    <property type="match status" value="1"/>
</dbReference>
<accession>A0A1H6D7Q9</accession>
<dbReference type="AlphaFoldDB" id="A0A1H6D7Q9"/>
<reference evidence="3 4" key="1">
    <citation type="submission" date="2016-10" db="EMBL/GenBank/DDBJ databases">
        <authorList>
            <person name="de Groot N.N."/>
        </authorList>
    </citation>
    <scope>NUCLEOTIDE SEQUENCE [LARGE SCALE GENOMIC DNA]</scope>
    <source>
        <strain evidence="3 4">DSM 22012</strain>
    </source>
</reference>
<feature type="signal peptide" evidence="1">
    <location>
        <begin position="1"/>
        <end position="23"/>
    </location>
</feature>
<organism evidence="3 4">
    <name type="scientific">Marinobacterium lutimaris</name>
    <dbReference type="NCBI Taxonomy" id="568106"/>
    <lineage>
        <taxon>Bacteria</taxon>
        <taxon>Pseudomonadati</taxon>
        <taxon>Pseudomonadota</taxon>
        <taxon>Gammaproteobacteria</taxon>
        <taxon>Oceanospirillales</taxon>
        <taxon>Oceanospirillaceae</taxon>
        <taxon>Marinobacterium</taxon>
    </lineage>
</organism>
<dbReference type="GO" id="GO:0015833">
    <property type="term" value="P:peptide transport"/>
    <property type="evidence" value="ECO:0007669"/>
    <property type="project" value="TreeGrafter"/>
</dbReference>
<dbReference type="RefSeq" id="WP_104004965.1">
    <property type="nucleotide sequence ID" value="NZ_FNVQ01000005.1"/>
</dbReference>
<dbReference type="InterPro" id="IPR000914">
    <property type="entry name" value="SBP_5_dom"/>
</dbReference>
<name>A0A1H6D7Q9_9GAMM</name>
<protein>
    <submittedName>
        <fullName evidence="3">Peptide/nickel transport system substrate-binding protein</fullName>
    </submittedName>
</protein>
<feature type="domain" description="Solute-binding protein family 5" evidence="2">
    <location>
        <begin position="107"/>
        <end position="512"/>
    </location>
</feature>
<dbReference type="Gene3D" id="3.10.105.10">
    <property type="entry name" value="Dipeptide-binding Protein, Domain 3"/>
    <property type="match status" value="1"/>
</dbReference>
<dbReference type="GO" id="GO:1904680">
    <property type="term" value="F:peptide transmembrane transporter activity"/>
    <property type="evidence" value="ECO:0007669"/>
    <property type="project" value="TreeGrafter"/>
</dbReference>
<proteinExistence type="predicted"/>
<dbReference type="Proteomes" id="UP000236745">
    <property type="component" value="Unassembled WGS sequence"/>
</dbReference>
<dbReference type="PANTHER" id="PTHR30290:SF62">
    <property type="entry name" value="OLIGOPEPTIDE ABC TRANSPORTER, PERIPLASMIC OLIGOPEPTIDE-BINDING PROTEIN"/>
    <property type="match status" value="1"/>
</dbReference>
<dbReference type="SUPFAM" id="SSF53850">
    <property type="entry name" value="Periplasmic binding protein-like II"/>
    <property type="match status" value="1"/>
</dbReference>
<gene>
    <name evidence="3" type="ORF">SAMN05444390_105132</name>
</gene>
<dbReference type="CDD" id="cd08500">
    <property type="entry name" value="PBP2_NikA_DppA_OppA_like_4"/>
    <property type="match status" value="1"/>
</dbReference>